<evidence type="ECO:0000313" key="2">
    <source>
        <dbReference type="Proteomes" id="UP000008495"/>
    </source>
</evidence>
<dbReference type="eggNOG" id="ENOG5031QXR">
    <property type="taxonomic scope" value="Bacteria"/>
</dbReference>
<gene>
    <name evidence="1" type="ORF">AUCHE_08_00760</name>
</gene>
<sequence length="230" mass="25654">MSWKCTAATPAARVDRRTADALRGLGGLTTIPDDDRALLHRKGLLEADGRPTAAGQLLRHDLRSSSVVLLFAVDTEGVHRARLHVGRRRLLYVGGTGPDTAEILVYPADAVPIVLARWGRLHPNEETTDRQYGPIDTGDFWQLLMTGDPTPLLALDSGQHELWKRPWRIWGVQSDPHDISLSYLDVEGHGTYAIRHDTDQVLIRGRHSSLLWGDLLTASTAVRGNRRRDW</sequence>
<comment type="caution">
    <text evidence="1">The sequence shown here is derived from an EMBL/GenBank/DDBJ whole genome shotgun (WGS) entry which is preliminary data.</text>
</comment>
<reference evidence="1 2" key="1">
    <citation type="submission" date="2012-08" db="EMBL/GenBank/DDBJ databases">
        <title>Whole genome shotgun sequence of Austwickia chelonae NBRC 105200.</title>
        <authorList>
            <person name="Yoshida I."/>
            <person name="Hosoyama A."/>
            <person name="Tsuchikane K."/>
            <person name="Katsumata H."/>
            <person name="Ando Y."/>
            <person name="Ohji S."/>
            <person name="Hamada M."/>
            <person name="Tamura T."/>
            <person name="Yamazoe A."/>
            <person name="Yamazaki S."/>
            <person name="Fujita N."/>
        </authorList>
    </citation>
    <scope>NUCLEOTIDE SEQUENCE [LARGE SCALE GENOMIC DNA]</scope>
    <source>
        <strain evidence="1 2">NBRC 105200</strain>
    </source>
</reference>
<dbReference type="Proteomes" id="UP000008495">
    <property type="component" value="Unassembled WGS sequence"/>
</dbReference>
<protein>
    <submittedName>
        <fullName evidence="1">Uncharacterized protein</fullName>
    </submittedName>
</protein>
<dbReference type="STRING" id="100225.SAMN05421595_0343"/>
<proteinExistence type="predicted"/>
<name>K6VM60_9MICO</name>
<dbReference type="EMBL" id="BAGZ01000008">
    <property type="protein sequence ID" value="GAB77834.1"/>
    <property type="molecule type" value="Genomic_DNA"/>
</dbReference>
<dbReference type="RefSeq" id="WP_006502586.1">
    <property type="nucleotide sequence ID" value="NZ_BAGZ01000008.1"/>
</dbReference>
<dbReference type="OrthoDB" id="2971563at2"/>
<evidence type="ECO:0000313" key="1">
    <source>
        <dbReference type="EMBL" id="GAB77834.1"/>
    </source>
</evidence>
<accession>K6VM60</accession>
<keyword evidence="2" id="KW-1185">Reference proteome</keyword>
<dbReference type="AlphaFoldDB" id="K6VM60"/>
<organism evidence="1 2">
    <name type="scientific">Austwickia chelonae NBRC 105200</name>
    <dbReference type="NCBI Taxonomy" id="1184607"/>
    <lineage>
        <taxon>Bacteria</taxon>
        <taxon>Bacillati</taxon>
        <taxon>Actinomycetota</taxon>
        <taxon>Actinomycetes</taxon>
        <taxon>Micrococcales</taxon>
        <taxon>Dermatophilaceae</taxon>
        <taxon>Austwickia</taxon>
    </lineage>
</organism>